<evidence type="ECO:0000256" key="11">
    <source>
        <dbReference type="ARBA" id="ARBA00063389"/>
    </source>
</evidence>
<evidence type="ECO:0000256" key="13">
    <source>
        <dbReference type="RuleBase" id="RU365055"/>
    </source>
</evidence>
<dbReference type="Gene3D" id="2.30.30.100">
    <property type="match status" value="1"/>
</dbReference>
<name>A0A4W2CET5_BOBOX</name>
<comment type="function">
    <text evidence="13">Plays a role in U6 snRNP assembly and function. Binds to the 3' end of U6 snRNA.</text>
</comment>
<dbReference type="InterPro" id="IPR047575">
    <property type="entry name" value="Sm"/>
</dbReference>
<evidence type="ECO:0000256" key="12">
    <source>
        <dbReference type="ARBA" id="ARBA00067759"/>
    </source>
</evidence>
<evidence type="ECO:0000256" key="4">
    <source>
        <dbReference type="ARBA" id="ARBA00022728"/>
    </source>
</evidence>
<evidence type="ECO:0000256" key="2">
    <source>
        <dbReference type="ARBA" id="ARBA00006850"/>
    </source>
</evidence>
<dbReference type="GO" id="GO:1990726">
    <property type="term" value="C:Lsm1-7-Pat1 complex"/>
    <property type="evidence" value="ECO:0007669"/>
    <property type="project" value="TreeGrafter"/>
</dbReference>
<organism evidence="15 16">
    <name type="scientific">Bos indicus x Bos taurus</name>
    <name type="common">Hybrid cattle</name>
    <dbReference type="NCBI Taxonomy" id="30522"/>
    <lineage>
        <taxon>Eukaryota</taxon>
        <taxon>Metazoa</taxon>
        <taxon>Chordata</taxon>
        <taxon>Craniata</taxon>
        <taxon>Vertebrata</taxon>
        <taxon>Euteleostomi</taxon>
        <taxon>Mammalia</taxon>
        <taxon>Eutheria</taxon>
        <taxon>Laurasiatheria</taxon>
        <taxon>Artiodactyla</taxon>
        <taxon>Ruminantia</taxon>
        <taxon>Pecora</taxon>
        <taxon>Bovidae</taxon>
        <taxon>Bovinae</taxon>
        <taxon>Bos</taxon>
    </lineage>
</organism>
<keyword evidence="4 13" id="KW-0747">Spliceosome</keyword>
<keyword evidence="9 13" id="KW-0687">Ribonucleoprotein</keyword>
<evidence type="ECO:0000256" key="3">
    <source>
        <dbReference type="ARBA" id="ARBA00022664"/>
    </source>
</evidence>
<evidence type="ECO:0000313" key="16">
    <source>
        <dbReference type="Proteomes" id="UP000314981"/>
    </source>
</evidence>
<evidence type="ECO:0000313" key="15">
    <source>
        <dbReference type="Ensembl" id="ENSBIXP00000004867.1"/>
    </source>
</evidence>
<dbReference type="Pfam" id="PF01423">
    <property type="entry name" value="LSM"/>
    <property type="match status" value="1"/>
</dbReference>
<keyword evidence="8 13" id="KW-0539">Nucleus</keyword>
<evidence type="ECO:0000256" key="5">
    <source>
        <dbReference type="ARBA" id="ARBA00022884"/>
    </source>
</evidence>
<comment type="subunit">
    <text evidence="13">LSm subunits form a heteromer with a doughnut shape.</text>
</comment>
<comment type="subunit">
    <text evidence="11">Component of the precatalytic spliceosome (spliceosome B complex). Component of the U4/U6-U5 tri-snRNP complex, a building block of the precatalytic spliceosome (spliceosome B complex). The U4/U6-U5 tri-snRNP complex is composed of the U4, U6 and U5 snRNAs and at least PRPF3, PRPF4, PRPF6, PRPF8, PRPF31, SNRNP200, TXNL4A, SNRNP40, SNRPB, SNRPD1, SNRPD2, SNRPD3, SNRPE, SNRPF, SNRPG, DDX23, CD2BP2, PPIH, SNU13, EFTUD2, SART1 and USP39, plus LSM2, LSM3, LSM4, LSM5, LSM6, LSM7 and LSM8. LSM2, LSM3, LSM4, LSM5, LSM6, LSM7 and LSM8 form a heptameric, ring-shaped subcomplex (the LSM2-8 complex) that is part of the U4/U6-U5 tri-snRNP complex and the precatalytic spliceosome.</text>
</comment>
<keyword evidence="7 13" id="KW-0508">mRNA splicing</keyword>
<dbReference type="Proteomes" id="UP000314981">
    <property type="component" value="Chromosome 27"/>
</dbReference>
<dbReference type="SMART" id="SM00651">
    <property type="entry name" value="Sm"/>
    <property type="match status" value="1"/>
</dbReference>
<dbReference type="PANTHER" id="PTHR20971">
    <property type="entry name" value="U6 SNRNA-ASSOCIATED PROTEIN"/>
    <property type="match status" value="1"/>
</dbReference>
<dbReference type="AlphaFoldDB" id="A0A4W2CET5"/>
<proteinExistence type="inferred from homology"/>
<dbReference type="InterPro" id="IPR033871">
    <property type="entry name" value="LSm5"/>
</dbReference>
<dbReference type="Ensembl" id="ENSBIXT00000006922.1">
    <property type="protein sequence ID" value="ENSBIXP00000004867.1"/>
    <property type="gene ID" value="ENSBIXG00000000792.1"/>
</dbReference>
<reference evidence="15" key="3">
    <citation type="submission" date="2025-09" db="UniProtKB">
        <authorList>
            <consortium name="Ensembl"/>
        </authorList>
    </citation>
    <scope>IDENTIFICATION</scope>
</reference>
<evidence type="ECO:0000256" key="8">
    <source>
        <dbReference type="ARBA" id="ARBA00023242"/>
    </source>
</evidence>
<dbReference type="OMA" id="RIHIEMK"/>
<evidence type="ECO:0000256" key="9">
    <source>
        <dbReference type="ARBA" id="ARBA00023274"/>
    </source>
</evidence>
<dbReference type="SUPFAM" id="SSF50182">
    <property type="entry name" value="Sm-like ribonucleoproteins"/>
    <property type="match status" value="1"/>
</dbReference>
<sequence>MAADLTTNPLQLLPLELVDEWIGSRIHIEMKSDEETVGILLGFGDFVNMVLEDVTEFEIIPEGRRITKLDPIFLKGNNIPMLVPGGQGPEI</sequence>
<accession>A0A4W2CET5</accession>
<dbReference type="InterPro" id="IPR010920">
    <property type="entry name" value="LSM_dom_sf"/>
</dbReference>
<comment type="similarity">
    <text evidence="2 13">Belongs to the snRNP Sm proteins family.</text>
</comment>
<dbReference type="GO" id="GO:0046540">
    <property type="term" value="C:U4/U6 x U5 tri-snRNP complex"/>
    <property type="evidence" value="ECO:0007669"/>
    <property type="project" value="TreeGrafter"/>
</dbReference>
<dbReference type="PANTHER" id="PTHR20971:SF0">
    <property type="entry name" value="U6 SNRNA-ASSOCIATED SM-LIKE PROTEIN LSM5"/>
    <property type="match status" value="1"/>
</dbReference>
<comment type="subcellular location">
    <subcellularLocation>
        <location evidence="1 13">Nucleus</location>
    </subcellularLocation>
</comment>
<comment type="function">
    <text evidence="10">Plays a role in pre-mRNA splicing as component of the U4/U6-U5 tri-snRNP complex that is involved in spliceosome assembly, and as component of the precatalytic spliceosome (spliceosome B complex). The heptameric LSM2-8 complex binds specifically to the 3'-terminal U-tract of U6 snRNA.</text>
</comment>
<feature type="domain" description="Sm" evidence="14">
    <location>
        <begin position="13"/>
        <end position="88"/>
    </location>
</feature>
<keyword evidence="5 13" id="KW-0694">RNA-binding</keyword>
<gene>
    <name evidence="13" type="primary">LSM5</name>
</gene>
<keyword evidence="3 13" id="KW-0507">mRNA processing</keyword>
<reference evidence="15 16" key="1">
    <citation type="submission" date="2018-11" db="EMBL/GenBank/DDBJ databases">
        <title>Haplotype-resolved cattle genomes.</title>
        <authorList>
            <person name="Low W.Y."/>
            <person name="Tearle R."/>
            <person name="Bickhart D.M."/>
            <person name="Rosen B.D."/>
            <person name="Koren S."/>
            <person name="Rhie A."/>
            <person name="Hiendleder S."/>
            <person name="Phillippy A.M."/>
            <person name="Smith T.P.L."/>
            <person name="Williams J.L."/>
        </authorList>
    </citation>
    <scope>NUCLEOTIDE SEQUENCE [LARGE SCALE GENOMIC DNA]</scope>
</reference>
<dbReference type="CDD" id="cd01732">
    <property type="entry name" value="LSm5"/>
    <property type="match status" value="1"/>
</dbReference>
<keyword evidence="6" id="KW-0007">Acetylation</keyword>
<protein>
    <recommendedName>
        <fullName evidence="12 13">U6 snRNA-associated Sm-like protein LSm5</fullName>
    </recommendedName>
</protein>
<dbReference type="PROSITE" id="PS52002">
    <property type="entry name" value="SM"/>
    <property type="match status" value="1"/>
</dbReference>
<evidence type="ECO:0000256" key="6">
    <source>
        <dbReference type="ARBA" id="ARBA00022990"/>
    </source>
</evidence>
<dbReference type="GO" id="GO:0005681">
    <property type="term" value="C:spliceosomal complex"/>
    <property type="evidence" value="ECO:0007669"/>
    <property type="project" value="UniProtKB-KW"/>
</dbReference>
<dbReference type="STRING" id="30522.A0A4W2CET5"/>
<evidence type="ECO:0000256" key="7">
    <source>
        <dbReference type="ARBA" id="ARBA00023187"/>
    </source>
</evidence>
<evidence type="ECO:0000256" key="10">
    <source>
        <dbReference type="ARBA" id="ARBA00056431"/>
    </source>
</evidence>
<dbReference type="InterPro" id="IPR001163">
    <property type="entry name" value="Sm_dom_euk/arc"/>
</dbReference>
<evidence type="ECO:0000256" key="1">
    <source>
        <dbReference type="ARBA" id="ARBA00004123"/>
    </source>
</evidence>
<dbReference type="GO" id="GO:0005688">
    <property type="term" value="C:U6 snRNP"/>
    <property type="evidence" value="ECO:0007669"/>
    <property type="project" value="TreeGrafter"/>
</dbReference>
<evidence type="ECO:0000259" key="14">
    <source>
        <dbReference type="PROSITE" id="PS52002"/>
    </source>
</evidence>
<reference evidence="15" key="2">
    <citation type="submission" date="2025-08" db="UniProtKB">
        <authorList>
            <consortium name="Ensembl"/>
        </authorList>
    </citation>
    <scope>IDENTIFICATION</scope>
</reference>
<dbReference type="GO" id="GO:0003723">
    <property type="term" value="F:RNA binding"/>
    <property type="evidence" value="ECO:0007669"/>
    <property type="project" value="UniProtKB-KW"/>
</dbReference>
<dbReference type="FunFam" id="2.30.30.100:FF:000003">
    <property type="entry name" value="U6 snRNA-associated Sm-like protein LSm5"/>
    <property type="match status" value="1"/>
</dbReference>
<dbReference type="GO" id="GO:0000398">
    <property type="term" value="P:mRNA splicing, via spliceosome"/>
    <property type="evidence" value="ECO:0007669"/>
    <property type="project" value="TreeGrafter"/>
</dbReference>
<keyword evidence="16" id="KW-1185">Reference proteome</keyword>